<protein>
    <submittedName>
        <fullName evidence="1">Uncharacterized protein</fullName>
    </submittedName>
</protein>
<dbReference type="InterPro" id="IPR013952">
    <property type="entry name" value="DUF1776_fun"/>
</dbReference>
<keyword evidence="2" id="KW-1185">Reference proteome</keyword>
<dbReference type="PANTHER" id="PTHR43313">
    <property type="entry name" value="SHORT-CHAIN DEHYDROGENASE/REDUCTASE FAMILY 9C"/>
    <property type="match status" value="1"/>
</dbReference>
<dbReference type="PANTHER" id="PTHR43313:SF1">
    <property type="entry name" value="3BETA-HYDROXYSTEROID DEHYDROGENASE DHS-16"/>
    <property type="match status" value="1"/>
</dbReference>
<reference evidence="1 2" key="1">
    <citation type="submission" date="2017-04" db="EMBL/GenBank/DDBJ databases">
        <title>Genome sequencing of [Candida] sorbophila.</title>
        <authorList>
            <person name="Ahn J.O."/>
        </authorList>
    </citation>
    <scope>NUCLEOTIDE SEQUENCE [LARGE SCALE GENOMIC DNA]</scope>
    <source>
        <strain evidence="1 2">DS02</strain>
    </source>
</reference>
<proteinExistence type="predicted"/>
<evidence type="ECO:0000313" key="1">
    <source>
        <dbReference type="EMBL" id="PRT52699.1"/>
    </source>
</evidence>
<dbReference type="InterPro" id="IPR036291">
    <property type="entry name" value="NAD(P)-bd_dom_sf"/>
</dbReference>
<comment type="caution">
    <text evidence="1">The sequence shown here is derived from an EMBL/GenBank/DDBJ whole genome shotgun (WGS) entry which is preliminary data.</text>
</comment>
<dbReference type="GeneID" id="36514068"/>
<dbReference type="STRING" id="45607.A0A2T0FCN7"/>
<accession>A0A2T0FCN7</accession>
<sequence>MDWDRFTQAVSGVASSVSSTVKQVGSVVSDQVYGTVASMSDFAARSPPPPPPPSDSFVDRMYDTIAAHKKVCAAMATVVTGTALYMVYSGNTTKRRRRRLACRAQDGGRHEVVLLAGSPSEPLVRLVAQDLNVRGFIVYILCTPGEDDLVAREKCSDIRPLVVPSYDAQAISQVANRFDEILSAPVASFSGATPHRLKLAAVVLIPDLFYPVGPVEALSPQVWNQTLNTKVLMPLNMLSGGFLNVVRRHQARIIFMMPSIMSSLEPAFHAAESLCAAAVDSLALTLSRELEPQGVPVIHLKLGSFDTGNRRVSERQIIKNMRADVLAWPEQVRHLYGNAYTGSAYLQTNRTRGSRLRVLHHALFDAITASTPRVVYAGRGSYAYELFARMVPERLLTWILAPGDNDLE</sequence>
<dbReference type="Gene3D" id="3.40.50.720">
    <property type="entry name" value="NAD(P)-binding Rossmann-like Domain"/>
    <property type="match status" value="1"/>
</dbReference>
<organism evidence="1 2">
    <name type="scientific">Wickerhamiella sorbophila</name>
    <dbReference type="NCBI Taxonomy" id="45607"/>
    <lineage>
        <taxon>Eukaryota</taxon>
        <taxon>Fungi</taxon>
        <taxon>Dikarya</taxon>
        <taxon>Ascomycota</taxon>
        <taxon>Saccharomycotina</taxon>
        <taxon>Dipodascomycetes</taxon>
        <taxon>Dipodascales</taxon>
        <taxon>Trichomonascaceae</taxon>
        <taxon>Wickerhamiella</taxon>
    </lineage>
</organism>
<gene>
    <name evidence="1" type="ORF">B9G98_00319</name>
</gene>
<dbReference type="EMBL" id="NDIQ01000001">
    <property type="protein sequence ID" value="PRT52699.1"/>
    <property type="molecule type" value="Genomic_DNA"/>
</dbReference>
<dbReference type="Proteomes" id="UP000238350">
    <property type="component" value="Unassembled WGS sequence"/>
</dbReference>
<dbReference type="OrthoDB" id="5308060at2759"/>
<dbReference type="SUPFAM" id="SSF51735">
    <property type="entry name" value="NAD(P)-binding Rossmann-fold domains"/>
    <property type="match status" value="1"/>
</dbReference>
<dbReference type="Pfam" id="PF08643">
    <property type="entry name" value="DUF1776"/>
    <property type="match status" value="1"/>
</dbReference>
<dbReference type="AlphaFoldDB" id="A0A2T0FCN7"/>
<name>A0A2T0FCN7_9ASCO</name>
<evidence type="ECO:0000313" key="2">
    <source>
        <dbReference type="Proteomes" id="UP000238350"/>
    </source>
</evidence>
<dbReference type="RefSeq" id="XP_024662645.1">
    <property type="nucleotide sequence ID" value="XM_024806877.1"/>
</dbReference>